<dbReference type="AlphaFoldDB" id="A0A1E4T426"/>
<dbReference type="CDD" id="cd01040">
    <property type="entry name" value="Mb-like"/>
    <property type="match status" value="1"/>
</dbReference>
<accession>A0A1E4T426</accession>
<dbReference type="InterPro" id="IPR000971">
    <property type="entry name" value="Globin"/>
</dbReference>
<dbReference type="InterPro" id="IPR009050">
    <property type="entry name" value="Globin-like_sf"/>
</dbReference>
<dbReference type="GO" id="GO:0020037">
    <property type="term" value="F:heme binding"/>
    <property type="evidence" value="ECO:0007669"/>
    <property type="project" value="InterPro"/>
</dbReference>
<dbReference type="STRING" id="983967.A0A1E4T426"/>
<dbReference type="GO" id="GO:0019825">
    <property type="term" value="F:oxygen binding"/>
    <property type="evidence" value="ECO:0007669"/>
    <property type="project" value="InterPro"/>
</dbReference>
<feature type="domain" description="Globin" evidence="2">
    <location>
        <begin position="85"/>
        <end position="165"/>
    </location>
</feature>
<evidence type="ECO:0000313" key="3">
    <source>
        <dbReference type="EMBL" id="ODV86418.1"/>
    </source>
</evidence>
<dbReference type="GO" id="GO:0071500">
    <property type="term" value="P:cellular response to nitrosative stress"/>
    <property type="evidence" value="ECO:0007669"/>
    <property type="project" value="TreeGrafter"/>
</dbReference>
<gene>
    <name evidence="3" type="ORF">CANARDRAFT_211816</name>
</gene>
<name>A0A1E4T426_9ASCO</name>
<evidence type="ECO:0000259" key="2">
    <source>
        <dbReference type="Pfam" id="PF00042"/>
    </source>
</evidence>
<evidence type="ECO:0000313" key="4">
    <source>
        <dbReference type="Proteomes" id="UP000094801"/>
    </source>
</evidence>
<dbReference type="Proteomes" id="UP000094801">
    <property type="component" value="Unassembled WGS sequence"/>
</dbReference>
<dbReference type="GO" id="GO:0008941">
    <property type="term" value="F:nitric oxide dioxygenase NAD(P)H activity"/>
    <property type="evidence" value="ECO:0007669"/>
    <property type="project" value="TreeGrafter"/>
</dbReference>
<dbReference type="EMBL" id="KV453850">
    <property type="protein sequence ID" value="ODV86418.1"/>
    <property type="molecule type" value="Genomic_DNA"/>
</dbReference>
<dbReference type="Pfam" id="PF00042">
    <property type="entry name" value="Globin"/>
    <property type="match status" value="1"/>
</dbReference>
<evidence type="ECO:0000256" key="1">
    <source>
        <dbReference type="SAM" id="MobiDB-lite"/>
    </source>
</evidence>
<organism evidence="3 4">
    <name type="scientific">[Candida] arabinofermentans NRRL YB-2248</name>
    <dbReference type="NCBI Taxonomy" id="983967"/>
    <lineage>
        <taxon>Eukaryota</taxon>
        <taxon>Fungi</taxon>
        <taxon>Dikarya</taxon>
        <taxon>Ascomycota</taxon>
        <taxon>Saccharomycotina</taxon>
        <taxon>Pichiomycetes</taxon>
        <taxon>Pichiales</taxon>
        <taxon>Pichiaceae</taxon>
        <taxon>Ogataea</taxon>
        <taxon>Ogataea/Candida clade</taxon>
    </lineage>
</organism>
<dbReference type="GO" id="GO:0046210">
    <property type="term" value="P:nitric oxide catabolic process"/>
    <property type="evidence" value="ECO:0007669"/>
    <property type="project" value="TreeGrafter"/>
</dbReference>
<dbReference type="Gene3D" id="1.10.490.10">
    <property type="entry name" value="Globins"/>
    <property type="match status" value="1"/>
</dbReference>
<protein>
    <recommendedName>
        <fullName evidence="2">Globin domain-containing protein</fullName>
    </recommendedName>
</protein>
<dbReference type="PANTHER" id="PTHR43396">
    <property type="entry name" value="FLAVOHEMOPROTEIN"/>
    <property type="match status" value="1"/>
</dbReference>
<feature type="region of interest" description="Disordered" evidence="1">
    <location>
        <begin position="202"/>
        <end position="257"/>
    </location>
</feature>
<dbReference type="GO" id="GO:0071949">
    <property type="term" value="F:FAD binding"/>
    <property type="evidence" value="ECO:0007669"/>
    <property type="project" value="TreeGrafter"/>
</dbReference>
<dbReference type="SUPFAM" id="SSF46458">
    <property type="entry name" value="Globin-like"/>
    <property type="match status" value="1"/>
</dbReference>
<feature type="region of interest" description="Disordered" evidence="1">
    <location>
        <begin position="273"/>
        <end position="299"/>
    </location>
</feature>
<dbReference type="InterPro" id="IPR012292">
    <property type="entry name" value="Globin/Proto"/>
</dbReference>
<reference evidence="4" key="1">
    <citation type="submission" date="2016-04" db="EMBL/GenBank/DDBJ databases">
        <title>Comparative genomics of biotechnologically important yeasts.</title>
        <authorList>
            <consortium name="DOE Joint Genome Institute"/>
            <person name="Riley R."/>
            <person name="Haridas S."/>
            <person name="Wolfe K.H."/>
            <person name="Lopes M.R."/>
            <person name="Hittinger C.T."/>
            <person name="Goker M."/>
            <person name="Salamov A."/>
            <person name="Wisecaver J."/>
            <person name="Long T.M."/>
            <person name="Aerts A.L."/>
            <person name="Barry K."/>
            <person name="Choi C."/>
            <person name="Clum A."/>
            <person name="Coughlan A.Y."/>
            <person name="Deshpande S."/>
            <person name="Douglass A.P."/>
            <person name="Hanson S.J."/>
            <person name="Klenk H.-P."/>
            <person name="Labutti K."/>
            <person name="Lapidus A."/>
            <person name="Lindquist E."/>
            <person name="Lipzen A."/>
            <person name="Meier-Kolthoff J.P."/>
            <person name="Ohm R.A."/>
            <person name="Otillar R.P."/>
            <person name="Pangilinan J."/>
            <person name="Peng Y."/>
            <person name="Rokas A."/>
            <person name="Rosa C.A."/>
            <person name="Scheuner C."/>
            <person name="Sibirny A.A."/>
            <person name="Slot J.C."/>
            <person name="Stielow J.B."/>
            <person name="Sun H."/>
            <person name="Kurtzman C.P."/>
            <person name="Blackwell M."/>
            <person name="Grigoriev I.V."/>
            <person name="Jeffries T.W."/>
        </authorList>
    </citation>
    <scope>NUCLEOTIDE SEQUENCE [LARGE SCALE GENOMIC DNA]</scope>
    <source>
        <strain evidence="4">NRRL YB-2248</strain>
    </source>
</reference>
<keyword evidence="4" id="KW-1185">Reference proteome</keyword>
<dbReference type="InterPro" id="IPR044399">
    <property type="entry name" value="Mb-like_M"/>
</dbReference>
<sequence length="299" mass="33236">MESIKTSSTTGTHTSRRVELKLTTAEIELLRSSWSRNVLAADILIEKTQDKIIEPSSSMFASSSFWIQVYETLLDEHPELDRILPSIKHQTVSFASIVYMAILNLEDLSRMADFMGNLGRRHCRVFGVEAPYFEAMGVSLVDTLYNRLSDIRVIKLWGRLYCFLANSLIQAGLDDPLLTDDMLYDSINLSYNFNLNRTATESEDEASINDDKDSLFSNPGSPVSMKLTESEESSMNHGFGKGMKKPKTSPSISSLSNKIGTHAGNGFGYANSTPMATPGVRESGTLKRNIGSFFRTKAK</sequence>
<feature type="compositionally biased region" description="Polar residues" evidence="1">
    <location>
        <begin position="248"/>
        <end position="257"/>
    </location>
</feature>
<dbReference type="OrthoDB" id="436496at2759"/>
<dbReference type="PANTHER" id="PTHR43396:SF6">
    <property type="entry name" value="ABL201WP"/>
    <property type="match status" value="1"/>
</dbReference>
<proteinExistence type="predicted"/>